<dbReference type="AlphaFoldDB" id="A0A0R1ZKI4"/>
<dbReference type="SUPFAM" id="SSF53850">
    <property type="entry name" value="Periplasmic binding protein-like II"/>
    <property type="match status" value="1"/>
</dbReference>
<keyword evidence="1" id="KW-0732">Signal</keyword>
<sequence>MKKITRLLVSLLTLIGINGLFSQIEAAPILKVGIQTETTNHNSSAFDRRLALQIGQKLHRKVVIRQYRQQSQLKEAVADHQLDLAMGFSTAGLKNVYQTPPYLYIKNVMLSTKSCSLTSLQNKKIGILNESGQKSMLTQLQLKPQKFATVDQLVNALDQNQVKAILLNQYQYNLYLDKHPEREKAAQINNSSLKLPPFKKVTDPQILSQQLFAITNDAQLAKQVSQAINSLRMSGTLTKLSAKYYQYNYAFK</sequence>
<proteinExistence type="predicted"/>
<evidence type="ECO:0000256" key="1">
    <source>
        <dbReference type="ARBA" id="ARBA00022729"/>
    </source>
</evidence>
<dbReference type="Pfam" id="PF00497">
    <property type="entry name" value="SBP_bac_3"/>
    <property type="match status" value="1"/>
</dbReference>
<dbReference type="PATRIC" id="fig|1423820.4.peg.1407"/>
<gene>
    <name evidence="3" type="ORF">FC64_GL001381</name>
</gene>
<feature type="domain" description="Solute-binding protein family 3/N-terminal" evidence="2">
    <location>
        <begin position="31"/>
        <end position="248"/>
    </location>
</feature>
<comment type="caution">
    <text evidence="3">The sequence shown here is derived from an EMBL/GenBank/DDBJ whole genome shotgun (WGS) entry which is preliminary data.</text>
</comment>
<dbReference type="PANTHER" id="PTHR35936">
    <property type="entry name" value="MEMBRANE-BOUND LYTIC MUREIN TRANSGLYCOSYLASE F"/>
    <property type="match status" value="1"/>
</dbReference>
<accession>A0A0R1ZKI4</accession>
<dbReference type="RefSeq" id="WP_057907203.1">
    <property type="nucleotide sequence ID" value="NZ_AYYZ01000030.1"/>
</dbReference>
<name>A0A0R1ZKI4_9LACO</name>
<dbReference type="SMART" id="SM00062">
    <property type="entry name" value="PBPb"/>
    <property type="match status" value="1"/>
</dbReference>
<evidence type="ECO:0000313" key="4">
    <source>
        <dbReference type="Proteomes" id="UP000051291"/>
    </source>
</evidence>
<protein>
    <recommendedName>
        <fullName evidence="2">Solute-binding protein family 3/N-terminal domain-containing protein</fullName>
    </recommendedName>
</protein>
<dbReference type="Gene3D" id="3.40.190.10">
    <property type="entry name" value="Periplasmic binding protein-like II"/>
    <property type="match status" value="2"/>
</dbReference>
<reference evidence="3 4" key="1">
    <citation type="journal article" date="2015" name="Genome Announc.">
        <title>Expanding the biotechnology potential of lactobacilli through comparative genomics of 213 strains and associated genera.</title>
        <authorList>
            <person name="Sun Z."/>
            <person name="Harris H.M."/>
            <person name="McCann A."/>
            <person name="Guo C."/>
            <person name="Argimon S."/>
            <person name="Zhang W."/>
            <person name="Yang X."/>
            <person name="Jeffery I.B."/>
            <person name="Cooney J.C."/>
            <person name="Kagawa T.F."/>
            <person name="Liu W."/>
            <person name="Song Y."/>
            <person name="Salvetti E."/>
            <person name="Wrobel A."/>
            <person name="Rasinkangas P."/>
            <person name="Parkhill J."/>
            <person name="Rea M.C."/>
            <person name="O'Sullivan O."/>
            <person name="Ritari J."/>
            <person name="Douillard F.P."/>
            <person name="Paul Ross R."/>
            <person name="Yang R."/>
            <person name="Briner A.E."/>
            <person name="Felis G.E."/>
            <person name="de Vos W.M."/>
            <person name="Barrangou R."/>
            <person name="Klaenhammer T.R."/>
            <person name="Caufield P.W."/>
            <person name="Cui Y."/>
            <person name="Zhang H."/>
            <person name="O'Toole P.W."/>
        </authorList>
    </citation>
    <scope>NUCLEOTIDE SEQUENCE [LARGE SCALE GENOMIC DNA]</scope>
    <source>
        <strain evidence="3 4">DSM 20653</strain>
    </source>
</reference>
<evidence type="ECO:0000259" key="2">
    <source>
        <dbReference type="SMART" id="SM00062"/>
    </source>
</evidence>
<dbReference type="EMBL" id="AYYZ01000030">
    <property type="protein sequence ID" value="KRM51571.1"/>
    <property type="molecule type" value="Genomic_DNA"/>
</dbReference>
<dbReference type="Proteomes" id="UP000051291">
    <property type="component" value="Unassembled WGS sequence"/>
</dbReference>
<dbReference type="InterPro" id="IPR001638">
    <property type="entry name" value="Solute-binding_3/MltF_N"/>
</dbReference>
<dbReference type="PANTHER" id="PTHR35936:SF19">
    <property type="entry name" value="AMINO-ACID-BINDING PROTEIN YXEM-RELATED"/>
    <property type="match status" value="1"/>
</dbReference>
<dbReference type="STRING" id="1423820.FC64_GL001381"/>
<organism evidence="3 4">
    <name type="scientific">Ligilactobacillus araffinosus DSM 20653</name>
    <dbReference type="NCBI Taxonomy" id="1423820"/>
    <lineage>
        <taxon>Bacteria</taxon>
        <taxon>Bacillati</taxon>
        <taxon>Bacillota</taxon>
        <taxon>Bacilli</taxon>
        <taxon>Lactobacillales</taxon>
        <taxon>Lactobacillaceae</taxon>
        <taxon>Ligilactobacillus</taxon>
    </lineage>
</organism>
<keyword evidence="4" id="KW-1185">Reference proteome</keyword>
<evidence type="ECO:0000313" key="3">
    <source>
        <dbReference type="EMBL" id="KRM51571.1"/>
    </source>
</evidence>